<accession>A0A5C4LAG1</accession>
<evidence type="ECO:0000256" key="1">
    <source>
        <dbReference type="ARBA" id="ARBA00022670"/>
    </source>
</evidence>
<evidence type="ECO:0000256" key="2">
    <source>
        <dbReference type="ARBA" id="ARBA00022723"/>
    </source>
</evidence>
<comment type="caution">
    <text evidence="7">The sequence shown here is derived from an EMBL/GenBank/DDBJ whole genome shotgun (WGS) entry which is preliminary data.</text>
</comment>
<dbReference type="SUPFAM" id="SSF102712">
    <property type="entry name" value="JAB1/MPN domain"/>
    <property type="match status" value="1"/>
</dbReference>
<keyword evidence="1" id="KW-0645">Protease</keyword>
<dbReference type="OrthoDB" id="7848394at2"/>
<evidence type="ECO:0000313" key="7">
    <source>
        <dbReference type="EMBL" id="TNC09201.1"/>
    </source>
</evidence>
<dbReference type="EMBL" id="VDDA01000018">
    <property type="protein sequence ID" value="TNC09201.1"/>
    <property type="molecule type" value="Genomic_DNA"/>
</dbReference>
<organism evidence="7 8">
    <name type="scientific">Methylobacterium terricola</name>
    <dbReference type="NCBI Taxonomy" id="2583531"/>
    <lineage>
        <taxon>Bacteria</taxon>
        <taxon>Pseudomonadati</taxon>
        <taxon>Pseudomonadota</taxon>
        <taxon>Alphaproteobacteria</taxon>
        <taxon>Hyphomicrobiales</taxon>
        <taxon>Methylobacteriaceae</taxon>
        <taxon>Methylobacterium</taxon>
    </lineage>
</organism>
<sequence length="154" mass="17094">MKILLPRSILAQWTDELRRAGRREIGGVLMGEAVARDTFRVAEASVQRGGGTATSFVRDPEHHGAVIRAFFLKTGGDYTRFNYLGEWHSHPSFPTRPSGDDLAAMHELLAEGRIGATFACLLIVRLRLFRRLDVGAYVFTPNGEMGPVTIVPER</sequence>
<proteinExistence type="predicted"/>
<dbReference type="GO" id="GO:0006508">
    <property type="term" value="P:proteolysis"/>
    <property type="evidence" value="ECO:0007669"/>
    <property type="project" value="UniProtKB-KW"/>
</dbReference>
<keyword evidence="3" id="KW-0378">Hydrolase</keyword>
<dbReference type="GO" id="GO:0008237">
    <property type="term" value="F:metallopeptidase activity"/>
    <property type="evidence" value="ECO:0007669"/>
    <property type="project" value="UniProtKB-KW"/>
</dbReference>
<evidence type="ECO:0000256" key="3">
    <source>
        <dbReference type="ARBA" id="ARBA00022801"/>
    </source>
</evidence>
<dbReference type="Gene3D" id="3.40.140.10">
    <property type="entry name" value="Cytidine Deaminase, domain 2"/>
    <property type="match status" value="1"/>
</dbReference>
<dbReference type="AlphaFoldDB" id="A0A5C4LAG1"/>
<keyword evidence="5" id="KW-0482">Metalloprotease</keyword>
<evidence type="ECO:0000313" key="8">
    <source>
        <dbReference type="Proteomes" id="UP000305267"/>
    </source>
</evidence>
<keyword evidence="2" id="KW-0479">Metal-binding</keyword>
<dbReference type="Proteomes" id="UP000305267">
    <property type="component" value="Unassembled WGS sequence"/>
</dbReference>
<dbReference type="Pfam" id="PF14464">
    <property type="entry name" value="Prok-JAB"/>
    <property type="match status" value="1"/>
</dbReference>
<keyword evidence="4" id="KW-0862">Zinc</keyword>
<protein>
    <recommendedName>
        <fullName evidence="6">JAB domain-containing protein</fullName>
    </recommendedName>
</protein>
<evidence type="ECO:0000256" key="4">
    <source>
        <dbReference type="ARBA" id="ARBA00022833"/>
    </source>
</evidence>
<dbReference type="InterPro" id="IPR028090">
    <property type="entry name" value="JAB_dom_prok"/>
</dbReference>
<keyword evidence="8" id="KW-1185">Reference proteome</keyword>
<dbReference type="GO" id="GO:0046872">
    <property type="term" value="F:metal ion binding"/>
    <property type="evidence" value="ECO:0007669"/>
    <property type="project" value="UniProtKB-KW"/>
</dbReference>
<evidence type="ECO:0000256" key="5">
    <source>
        <dbReference type="ARBA" id="ARBA00023049"/>
    </source>
</evidence>
<dbReference type="RefSeq" id="WP_139038847.1">
    <property type="nucleotide sequence ID" value="NZ_VDDA01000018.1"/>
</dbReference>
<feature type="domain" description="JAB" evidence="6">
    <location>
        <begin position="8"/>
        <end position="117"/>
    </location>
</feature>
<name>A0A5C4LAG1_9HYPH</name>
<evidence type="ECO:0000259" key="6">
    <source>
        <dbReference type="Pfam" id="PF14464"/>
    </source>
</evidence>
<gene>
    <name evidence="7" type="ORF">FF100_26910</name>
</gene>
<reference evidence="7 8" key="1">
    <citation type="submission" date="2019-06" db="EMBL/GenBank/DDBJ databases">
        <title>Genome of Methylobacterium sp. 17Sr1-39.</title>
        <authorList>
            <person name="Seo T."/>
        </authorList>
    </citation>
    <scope>NUCLEOTIDE SEQUENCE [LARGE SCALE GENOMIC DNA]</scope>
    <source>
        <strain evidence="7 8">17Sr1-39</strain>
    </source>
</reference>